<evidence type="ECO:0000313" key="2">
    <source>
        <dbReference type="EMBL" id="MBU9835855.1"/>
    </source>
</evidence>
<evidence type="ECO:0000313" key="3">
    <source>
        <dbReference type="Proteomes" id="UP000699865"/>
    </source>
</evidence>
<dbReference type="RefSeq" id="WP_217138562.1">
    <property type="nucleotide sequence ID" value="NZ_JAFMOU010000068.1"/>
</dbReference>
<organism evidence="2 3">
    <name type="scientific">Rahnella perminowiae</name>
    <dbReference type="NCBI Taxonomy" id="2816244"/>
    <lineage>
        <taxon>Bacteria</taxon>
        <taxon>Pseudomonadati</taxon>
        <taxon>Pseudomonadota</taxon>
        <taxon>Gammaproteobacteria</taxon>
        <taxon>Enterobacterales</taxon>
        <taxon>Yersiniaceae</taxon>
        <taxon>Rahnella</taxon>
    </lineage>
</organism>
<evidence type="ECO:0000256" key="1">
    <source>
        <dbReference type="ARBA" id="ARBA00006484"/>
    </source>
</evidence>
<name>A0ABS6L2E0_9GAMM</name>
<sequence length="245" mass="26214">MNTRKWVLVTGGSRGIGKALVIHLAKTYDVIFTWKNHASQAAFVESSCAQAYGNVKGYRCDGGDEEQVAQLAELLVSVQGAPFGIIHNAGITCDALHIKQASADWHEIINTNLNALFHWNQHLLPGMLARGEGSLILMSSVSAVKGNIGQVAYSATKAAMTGMTRSLALEVARFGIRVNSLLPGVIETEMSSALSTEEYKKIRSVIPVRRLGKPDEIAQVADFLLSDASSYITGQSIIVDGGLSA</sequence>
<comment type="caution">
    <text evidence="2">The sequence shown here is derived from an EMBL/GenBank/DDBJ whole genome shotgun (WGS) entry which is preliminary data.</text>
</comment>
<dbReference type="PANTHER" id="PTHR42879">
    <property type="entry name" value="3-OXOACYL-(ACYL-CARRIER-PROTEIN) REDUCTASE"/>
    <property type="match status" value="1"/>
</dbReference>
<proteinExistence type="inferred from homology"/>
<reference evidence="2 3" key="1">
    <citation type="submission" date="2021-03" db="EMBL/GenBank/DDBJ databases">
        <title>Five novel Rahnella species.</title>
        <authorList>
            <person name="Brady C."/>
            <person name="Asselin J."/>
            <person name="Beer S."/>
            <person name="Bruberg M.B."/>
            <person name="Crampton B."/>
            <person name="Venter S."/>
            <person name="Arnold D."/>
            <person name="Denman S."/>
        </authorList>
    </citation>
    <scope>NUCLEOTIDE SEQUENCE [LARGE SCALE GENOMIC DNA]</scope>
    <source>
        <strain evidence="2 3">L72c</strain>
    </source>
</reference>
<dbReference type="InterPro" id="IPR020904">
    <property type="entry name" value="Sc_DH/Rdtase_CS"/>
</dbReference>
<dbReference type="Pfam" id="PF13561">
    <property type="entry name" value="adh_short_C2"/>
    <property type="match status" value="1"/>
</dbReference>
<dbReference type="InterPro" id="IPR002347">
    <property type="entry name" value="SDR_fam"/>
</dbReference>
<dbReference type="PROSITE" id="PS00061">
    <property type="entry name" value="ADH_SHORT"/>
    <property type="match status" value="1"/>
</dbReference>
<dbReference type="Proteomes" id="UP000699865">
    <property type="component" value="Unassembled WGS sequence"/>
</dbReference>
<dbReference type="InterPro" id="IPR050259">
    <property type="entry name" value="SDR"/>
</dbReference>
<gene>
    <name evidence="2" type="ORF">J1786_13680</name>
</gene>
<accession>A0ABS6L2E0</accession>
<keyword evidence="3" id="KW-1185">Reference proteome</keyword>
<comment type="similarity">
    <text evidence="1">Belongs to the short-chain dehydrogenases/reductases (SDR) family.</text>
</comment>
<dbReference type="PANTHER" id="PTHR42879:SF2">
    <property type="entry name" value="3-OXOACYL-[ACYL-CARRIER-PROTEIN] REDUCTASE FABG"/>
    <property type="match status" value="1"/>
</dbReference>
<protein>
    <submittedName>
        <fullName evidence="2">SDR family oxidoreductase</fullName>
    </submittedName>
</protein>
<dbReference type="EMBL" id="JAFMOU010000068">
    <property type="protein sequence ID" value="MBU9835855.1"/>
    <property type="molecule type" value="Genomic_DNA"/>
</dbReference>